<dbReference type="AlphaFoldDB" id="X1CAS1"/>
<dbReference type="InterPro" id="IPR015943">
    <property type="entry name" value="WD40/YVTN_repeat-like_dom_sf"/>
</dbReference>
<dbReference type="InterPro" id="IPR025965">
    <property type="entry name" value="FlgD/Vpr_Ig-like"/>
</dbReference>
<comment type="caution">
    <text evidence="2">The sequence shown here is derived from an EMBL/GenBank/DDBJ whole genome shotgun (WGS) entry which is preliminary data.</text>
</comment>
<dbReference type="Gene3D" id="2.60.40.4070">
    <property type="match status" value="1"/>
</dbReference>
<evidence type="ECO:0000313" key="2">
    <source>
        <dbReference type="EMBL" id="GAH04572.1"/>
    </source>
</evidence>
<proteinExistence type="predicted"/>
<dbReference type="NCBIfam" id="TIGR04183">
    <property type="entry name" value="Por_Secre_tail"/>
    <property type="match status" value="1"/>
</dbReference>
<dbReference type="EMBL" id="BART01024516">
    <property type="protein sequence ID" value="GAH04572.1"/>
    <property type="molecule type" value="Genomic_DNA"/>
</dbReference>
<name>X1CAS1_9ZZZZ</name>
<evidence type="ECO:0000259" key="1">
    <source>
        <dbReference type="Pfam" id="PF13860"/>
    </source>
</evidence>
<feature type="domain" description="FlgD/Vpr Ig-like" evidence="1">
    <location>
        <begin position="200"/>
        <end position="269"/>
    </location>
</feature>
<dbReference type="SUPFAM" id="SSF110296">
    <property type="entry name" value="Oligoxyloglucan reducing end-specific cellobiohydrolase"/>
    <property type="match status" value="1"/>
</dbReference>
<dbReference type="Pfam" id="PF13860">
    <property type="entry name" value="FlgD_ig"/>
    <property type="match status" value="1"/>
</dbReference>
<organism evidence="2">
    <name type="scientific">marine sediment metagenome</name>
    <dbReference type="NCBI Taxonomy" id="412755"/>
    <lineage>
        <taxon>unclassified sequences</taxon>
        <taxon>metagenomes</taxon>
        <taxon>ecological metagenomes</taxon>
    </lineage>
</organism>
<dbReference type="Gene3D" id="2.130.10.10">
    <property type="entry name" value="YVTN repeat-like/Quinoprotein amine dehydrogenase"/>
    <property type="match status" value="1"/>
</dbReference>
<accession>X1CAS1</accession>
<protein>
    <recommendedName>
        <fullName evidence="1">FlgD/Vpr Ig-like domain-containing protein</fullName>
    </recommendedName>
</protein>
<reference evidence="2" key="1">
    <citation type="journal article" date="2014" name="Front. Microbiol.">
        <title>High frequency of phylogenetically diverse reductive dehalogenase-homologous genes in deep subseafloor sedimentary metagenomes.</title>
        <authorList>
            <person name="Kawai M."/>
            <person name="Futagami T."/>
            <person name="Toyoda A."/>
            <person name="Takaki Y."/>
            <person name="Nishi S."/>
            <person name="Hori S."/>
            <person name="Arai W."/>
            <person name="Tsubouchi T."/>
            <person name="Morono Y."/>
            <person name="Uchiyama I."/>
            <person name="Ito T."/>
            <person name="Fujiyama A."/>
            <person name="Inagaki F."/>
            <person name="Takami H."/>
        </authorList>
    </citation>
    <scope>NUCLEOTIDE SEQUENCE</scope>
    <source>
        <strain evidence="2">Expedition CK06-06</strain>
    </source>
</reference>
<feature type="non-terminal residue" evidence="2">
    <location>
        <position position="1"/>
    </location>
</feature>
<dbReference type="InterPro" id="IPR026444">
    <property type="entry name" value="Secre_tail"/>
</dbReference>
<gene>
    <name evidence="2" type="ORF">S01H4_44249</name>
</gene>
<sequence>ISWSPENSGSLEDNWPGNFCTAVEHKVVDGKTHVWVGSQPFFGLGEYGICHTEDDGISWEYKTMDYNAWNFAFGHAGASNPAVTDSTVFAASDSGLVVSYDLGENWDIIPIYESENLYWKSDTMVFGVLVVEDTLWVSSSDGLAKSEDWGKSWNIYRGVTRVKTLDKGKRNVGISSFFDDVKTYAFPNPFSPRRLNDDYSRTRIQYAITNNSKITVSIYDFSGKLIKEIISGEFRAGGRDYQEEWNGRDGDNEIVPNGVYFFIIKTNNGDSARGKIMVID</sequence>